<organism evidence="1 2">
    <name type="scientific">Methanohalarchaeum thermophilum</name>
    <dbReference type="NCBI Taxonomy" id="1903181"/>
    <lineage>
        <taxon>Archaea</taxon>
        <taxon>Methanobacteriati</taxon>
        <taxon>Methanobacteriota</taxon>
        <taxon>Methanonatronarchaeia</taxon>
        <taxon>Methanonatronarchaeales</taxon>
        <taxon>Methanonatronarchaeaceae</taxon>
        <taxon>Candidatus Methanohalarchaeum</taxon>
    </lineage>
</organism>
<dbReference type="InterPro" id="IPR029046">
    <property type="entry name" value="LolA/LolB/LppX"/>
</dbReference>
<evidence type="ECO:0000313" key="2">
    <source>
        <dbReference type="Proteomes" id="UP000185744"/>
    </source>
</evidence>
<dbReference type="InterPro" id="IPR046720">
    <property type="entry name" value="DUF6612"/>
</dbReference>
<proteinExistence type="predicted"/>
<protein>
    <recommendedName>
        <fullName evidence="3">Lipoprotein</fullName>
    </recommendedName>
</protein>
<dbReference type="InParanoid" id="A0A1Q6DWP5"/>
<accession>A0A1Q6DWP5</accession>
<reference evidence="1" key="1">
    <citation type="submission" date="2016-12" db="EMBL/GenBank/DDBJ databases">
        <title>Discovery of methanogenic haloarchaea.</title>
        <authorList>
            <person name="Sorokin D.Y."/>
            <person name="Makarova K.S."/>
            <person name="Abbas B."/>
            <person name="Ferrer M."/>
            <person name="Golyshin P.N."/>
        </authorList>
    </citation>
    <scope>NUCLEOTIDE SEQUENCE [LARGE SCALE GENOMIC DNA]</scope>
    <source>
        <strain evidence="1">HMET1</strain>
    </source>
</reference>
<comment type="caution">
    <text evidence="1">The sequence shown here is derived from an EMBL/GenBank/DDBJ whole genome shotgun (WGS) entry which is preliminary data.</text>
</comment>
<dbReference type="SUPFAM" id="SSF89392">
    <property type="entry name" value="Prokaryotic lipoproteins and lipoprotein localization factors"/>
    <property type="match status" value="1"/>
</dbReference>
<dbReference type="Gene3D" id="2.50.20.20">
    <property type="match status" value="1"/>
</dbReference>
<dbReference type="PROSITE" id="PS51257">
    <property type="entry name" value="PROKAR_LIPOPROTEIN"/>
    <property type="match status" value="1"/>
</dbReference>
<evidence type="ECO:0000313" key="1">
    <source>
        <dbReference type="EMBL" id="OKY78766.1"/>
    </source>
</evidence>
<name>A0A1Q6DWP5_METT1</name>
<dbReference type="AlphaFoldDB" id="A0A1Q6DWP5"/>
<sequence length="279" mass="30816">MDFKKISVALLVTGLLLISLGCTTTDNQAEVSAGELESKVVSASSNVSSYEFVMNTDVSMAANGMNMTVSIGGDGVVSVEDKEMHFNMETGENEFEAYLVDGLLYENVEFGNTSKWIKINLSENYSDQWSSSNQLDQMRKLIESSDIEVVGTEEIDGTECYKVEVYPSLEEYWSILENTSSLGSSQQSLTGELNVSAMEDAIEEFNATYWISKDSYLPQKTTLEMDMSINQEQLDINYNMSIISSVSFESYNQPVDVVLSEDAENAVPLENFTINGSGS</sequence>
<dbReference type="Proteomes" id="UP000185744">
    <property type="component" value="Unassembled WGS sequence"/>
</dbReference>
<dbReference type="Pfam" id="PF20316">
    <property type="entry name" value="DUF6612"/>
    <property type="match status" value="1"/>
</dbReference>
<dbReference type="EMBL" id="MSDW01000001">
    <property type="protein sequence ID" value="OKY78766.1"/>
    <property type="molecule type" value="Genomic_DNA"/>
</dbReference>
<gene>
    <name evidence="1" type="ORF">BTN85_1266</name>
</gene>
<keyword evidence="2" id="KW-1185">Reference proteome</keyword>
<evidence type="ECO:0008006" key="3">
    <source>
        <dbReference type="Google" id="ProtNLM"/>
    </source>
</evidence>